<dbReference type="RefSeq" id="WP_087333300.1">
    <property type="nucleotide sequence ID" value="NZ_JADNCX010000001.1"/>
</dbReference>
<evidence type="ECO:0000313" key="3">
    <source>
        <dbReference type="Proteomes" id="UP000196329"/>
    </source>
</evidence>
<reference evidence="3" key="1">
    <citation type="submission" date="2017-04" db="EMBL/GenBank/DDBJ databases">
        <title>Function of individual gut microbiota members based on whole genome sequencing of pure cultures obtained from chicken caecum.</title>
        <authorList>
            <person name="Medvecky M."/>
            <person name="Cejkova D."/>
            <person name="Polansky O."/>
            <person name="Karasova D."/>
            <person name="Kubasova T."/>
            <person name="Cizek A."/>
            <person name="Rychlik I."/>
        </authorList>
    </citation>
    <scope>NUCLEOTIDE SEQUENCE [LARGE SCALE GENOMIC DNA]</scope>
    <source>
        <strain evidence="3">An67</strain>
    </source>
</reference>
<proteinExistence type="predicted"/>
<dbReference type="EMBL" id="QSRK01000009">
    <property type="protein sequence ID" value="RGL14732.1"/>
    <property type="molecule type" value="Genomic_DNA"/>
</dbReference>
<evidence type="ECO:0000313" key="2">
    <source>
        <dbReference type="EMBL" id="RGL14732.1"/>
    </source>
</evidence>
<dbReference type="AlphaFoldDB" id="A0A1Y3UZD8"/>
<organism evidence="1 3">
    <name type="scientific">Bacteroides uniformis</name>
    <dbReference type="NCBI Taxonomy" id="820"/>
    <lineage>
        <taxon>Bacteria</taxon>
        <taxon>Pseudomonadati</taxon>
        <taxon>Bacteroidota</taxon>
        <taxon>Bacteroidia</taxon>
        <taxon>Bacteroidales</taxon>
        <taxon>Bacteroidaceae</taxon>
        <taxon>Bacteroides</taxon>
    </lineage>
</organism>
<reference evidence="2 4" key="3">
    <citation type="submission" date="2018-08" db="EMBL/GenBank/DDBJ databases">
        <title>A genome reference for cultivated species of the human gut microbiota.</title>
        <authorList>
            <person name="Zou Y."/>
            <person name="Xue W."/>
            <person name="Luo G."/>
        </authorList>
    </citation>
    <scope>NUCLEOTIDE SEQUENCE [LARGE SCALE GENOMIC DNA]</scope>
    <source>
        <strain evidence="2 4">TF08-13</strain>
    </source>
</reference>
<reference evidence="1" key="2">
    <citation type="journal article" date="2018" name="BMC Genomics">
        <title>Whole genome sequencing and function prediction of 133 gut anaerobes isolated from chicken caecum in pure cultures.</title>
        <authorList>
            <person name="Medvecky M."/>
            <person name="Cejkova D."/>
            <person name="Polansky O."/>
            <person name="Karasova D."/>
            <person name="Kubasova T."/>
            <person name="Cizek A."/>
            <person name="Rychlik I."/>
        </authorList>
    </citation>
    <scope>NUCLEOTIDE SEQUENCE</scope>
    <source>
        <strain evidence="1">An67</strain>
    </source>
</reference>
<accession>A0A1Y3UZD8</accession>
<dbReference type="Proteomes" id="UP000196329">
    <property type="component" value="Unassembled WGS sequence"/>
</dbReference>
<evidence type="ECO:0000313" key="4">
    <source>
        <dbReference type="Proteomes" id="UP000260795"/>
    </source>
</evidence>
<name>A0A1Y3UZD8_BACUN</name>
<dbReference type="EMBL" id="NFHS01000011">
    <property type="protein sequence ID" value="OUN52498.1"/>
    <property type="molecule type" value="Genomic_DNA"/>
</dbReference>
<sequence length="70" mass="8163">MDRKLTEKEVAFLQDLRELMAKHSAMLYSEDDHVCFDVEYSGADDPVEPLMLPDGITVFYDLDDFIEQNF</sequence>
<dbReference type="Proteomes" id="UP000260795">
    <property type="component" value="Unassembled WGS sequence"/>
</dbReference>
<protein>
    <submittedName>
        <fullName evidence="1">Uncharacterized protein</fullName>
    </submittedName>
</protein>
<evidence type="ECO:0000313" key="1">
    <source>
        <dbReference type="EMBL" id="OUN52498.1"/>
    </source>
</evidence>
<comment type="caution">
    <text evidence="1">The sequence shown here is derived from an EMBL/GenBank/DDBJ whole genome shotgun (WGS) entry which is preliminary data.</text>
</comment>
<gene>
    <name evidence="1" type="ORF">B5G17_17340</name>
    <name evidence="2" type="ORF">DXC80_07705</name>
</gene>